<evidence type="ECO:0000259" key="7">
    <source>
        <dbReference type="Pfam" id="PF00884"/>
    </source>
</evidence>
<evidence type="ECO:0000256" key="1">
    <source>
        <dbReference type="ARBA" id="ARBA00001913"/>
    </source>
</evidence>
<dbReference type="Proteomes" id="UP001301442">
    <property type="component" value="Chromosome"/>
</dbReference>
<accession>A0ABZ0GLL5</accession>
<keyword evidence="5" id="KW-0378">Hydrolase</keyword>
<evidence type="ECO:0000256" key="5">
    <source>
        <dbReference type="ARBA" id="ARBA00022801"/>
    </source>
</evidence>
<evidence type="ECO:0000313" key="9">
    <source>
        <dbReference type="Proteomes" id="UP001301442"/>
    </source>
</evidence>
<comment type="similarity">
    <text evidence="2">Belongs to the sulfatase family.</text>
</comment>
<reference evidence="8 9" key="1">
    <citation type="submission" date="2023-09" db="EMBL/GenBank/DDBJ databases">
        <authorList>
            <person name="Qi X."/>
        </authorList>
    </citation>
    <scope>NUCLEOTIDE SEQUENCE [LARGE SCALE GENOMIC DNA]</scope>
    <source>
        <strain evidence="8 9">S1-1</strain>
    </source>
</reference>
<dbReference type="InterPro" id="IPR024607">
    <property type="entry name" value="Sulfatase_CS"/>
</dbReference>
<name>A0ABZ0GLL5_9GAMM</name>
<dbReference type="CDD" id="cd16144">
    <property type="entry name" value="ARS_like"/>
    <property type="match status" value="1"/>
</dbReference>
<keyword evidence="6" id="KW-0106">Calcium</keyword>
<proteinExistence type="inferred from homology"/>
<dbReference type="InterPro" id="IPR000917">
    <property type="entry name" value="Sulfatase_N"/>
</dbReference>
<protein>
    <submittedName>
        <fullName evidence="8">Sulfatase</fullName>
    </submittedName>
</protein>
<dbReference type="InterPro" id="IPR017850">
    <property type="entry name" value="Alkaline_phosphatase_core_sf"/>
</dbReference>
<comment type="cofactor">
    <cofactor evidence="1">
        <name>Ca(2+)</name>
        <dbReference type="ChEBI" id="CHEBI:29108"/>
    </cofactor>
</comment>
<dbReference type="Gene3D" id="3.40.720.10">
    <property type="entry name" value="Alkaline Phosphatase, subunit A"/>
    <property type="match status" value="1"/>
</dbReference>
<keyword evidence="4" id="KW-0732">Signal</keyword>
<dbReference type="SUPFAM" id="SSF53649">
    <property type="entry name" value="Alkaline phosphatase-like"/>
    <property type="match status" value="1"/>
</dbReference>
<dbReference type="PANTHER" id="PTHR42693">
    <property type="entry name" value="ARYLSULFATASE FAMILY MEMBER"/>
    <property type="match status" value="1"/>
</dbReference>
<dbReference type="PROSITE" id="PS00149">
    <property type="entry name" value="SULFATASE_2"/>
    <property type="match status" value="1"/>
</dbReference>
<evidence type="ECO:0000313" key="8">
    <source>
        <dbReference type="EMBL" id="WOH36625.1"/>
    </source>
</evidence>
<evidence type="ECO:0000256" key="3">
    <source>
        <dbReference type="ARBA" id="ARBA00022723"/>
    </source>
</evidence>
<evidence type="ECO:0000256" key="6">
    <source>
        <dbReference type="ARBA" id="ARBA00022837"/>
    </source>
</evidence>
<dbReference type="InterPro" id="IPR050738">
    <property type="entry name" value="Sulfatase"/>
</dbReference>
<keyword evidence="9" id="KW-1185">Reference proteome</keyword>
<evidence type="ECO:0000256" key="2">
    <source>
        <dbReference type="ARBA" id="ARBA00008779"/>
    </source>
</evidence>
<sequence>MNFKPLFVLGIIASLSLSVESKQQTANQSKPNVLIVFVDDLGAMDIGSYGASFHETPNIDAFAKSAVRFSDAYSASPVCSPSRAALLTGKAPERVKITDWIPGAKLAENAPLVTPKILNELPLTETTLAETFKTNGYKTFFAGKWHLGDQGFFPDQHGFDVNIGGYHKGSPRSYYSPYKNPKLENGPDGEYLTDRLTNETLDFMKEQGDTPFFAMLSFYTVHTPLQAAKPYLSYYQQKAEALPALSVTTEKERNDTKTRLRQDNAKYASMVHAMDVNIGRLLKGMKDTGLDQNTIIVFTSDNGALSTLKRPGPASNKPFRAGKGWIYEGGIRVPMIIHAPGVAQQGTVSAEPVITTDIAPTLLELTGINKHQMTTLDGVSLVPVLTPKGKIGRKAVRVYYPHYHGSKSKPSYMVREGNWKLIYFYESGDTELYNLADDIGEQVNLANVNPKMAARMKSEMQQWLNSVEAEQPKLKNKK</sequence>
<dbReference type="RefSeq" id="WP_348395437.1">
    <property type="nucleotide sequence ID" value="NZ_CP136600.1"/>
</dbReference>
<organism evidence="8 9">
    <name type="scientific">Thalassotalea fonticola</name>
    <dbReference type="NCBI Taxonomy" id="3065649"/>
    <lineage>
        <taxon>Bacteria</taxon>
        <taxon>Pseudomonadati</taxon>
        <taxon>Pseudomonadota</taxon>
        <taxon>Gammaproteobacteria</taxon>
        <taxon>Alteromonadales</taxon>
        <taxon>Colwelliaceae</taxon>
        <taxon>Thalassotalea</taxon>
    </lineage>
</organism>
<evidence type="ECO:0000256" key="4">
    <source>
        <dbReference type="ARBA" id="ARBA00022729"/>
    </source>
</evidence>
<keyword evidence="3" id="KW-0479">Metal-binding</keyword>
<dbReference type="PANTHER" id="PTHR42693:SF42">
    <property type="entry name" value="ARYLSULFATASE G"/>
    <property type="match status" value="1"/>
</dbReference>
<gene>
    <name evidence="8" type="ORF">RI844_14775</name>
</gene>
<dbReference type="Pfam" id="PF00884">
    <property type="entry name" value="Sulfatase"/>
    <property type="match status" value="1"/>
</dbReference>
<dbReference type="Gene3D" id="3.30.1120.10">
    <property type="match status" value="1"/>
</dbReference>
<dbReference type="EMBL" id="CP136600">
    <property type="protein sequence ID" value="WOH36625.1"/>
    <property type="molecule type" value="Genomic_DNA"/>
</dbReference>
<feature type="domain" description="Sulfatase N-terminal" evidence="7">
    <location>
        <begin position="31"/>
        <end position="368"/>
    </location>
</feature>
<dbReference type="PROSITE" id="PS00523">
    <property type="entry name" value="SULFATASE_1"/>
    <property type="match status" value="1"/>
</dbReference>